<evidence type="ECO:0000256" key="3">
    <source>
        <dbReference type="ARBA" id="ARBA00022729"/>
    </source>
</evidence>
<feature type="chain" id="PRO_5045207507" description="ER membrane protein complex subunit 7 beta-sandwich domain-containing protein" evidence="8">
    <location>
        <begin position="22"/>
        <end position="287"/>
    </location>
</feature>
<keyword evidence="3 8" id="KW-0732">Signal</keyword>
<organism evidence="10 11">
    <name type="scientific">Sporothrix stenoceras</name>
    <dbReference type="NCBI Taxonomy" id="5173"/>
    <lineage>
        <taxon>Eukaryota</taxon>
        <taxon>Fungi</taxon>
        <taxon>Dikarya</taxon>
        <taxon>Ascomycota</taxon>
        <taxon>Pezizomycotina</taxon>
        <taxon>Sordariomycetes</taxon>
        <taxon>Sordariomycetidae</taxon>
        <taxon>Ophiostomatales</taxon>
        <taxon>Ophiostomataceae</taxon>
        <taxon>Sporothrix</taxon>
    </lineage>
</organism>
<keyword evidence="5 7" id="KW-0472">Membrane</keyword>
<dbReference type="Pfam" id="PF09430">
    <property type="entry name" value="EMC7_beta-sandw"/>
    <property type="match status" value="1"/>
</dbReference>
<feature type="transmembrane region" description="Helical" evidence="7">
    <location>
        <begin position="206"/>
        <end position="224"/>
    </location>
</feature>
<dbReference type="InterPro" id="IPR039163">
    <property type="entry name" value="EMC7"/>
</dbReference>
<dbReference type="PANTHER" id="PTHR13605:SF4">
    <property type="entry name" value="ER MEMBRANE PROTEIN COMPLEX SUBUNIT 7"/>
    <property type="match status" value="1"/>
</dbReference>
<comment type="subcellular location">
    <subcellularLocation>
        <location evidence="1">Membrane</location>
        <topology evidence="1">Single-pass membrane protein</topology>
    </subcellularLocation>
</comment>
<feature type="domain" description="ER membrane protein complex subunit 7 beta-sandwich" evidence="9">
    <location>
        <begin position="63"/>
        <end position="209"/>
    </location>
</feature>
<keyword evidence="2 7" id="KW-0812">Transmembrane</keyword>
<dbReference type="EMBL" id="JAWCUI010000032">
    <property type="protein sequence ID" value="KAL1894577.1"/>
    <property type="molecule type" value="Genomic_DNA"/>
</dbReference>
<dbReference type="PANTHER" id="PTHR13605">
    <property type="entry name" value="ER MEMBRANE PROTEIN COMPLEX SUBUNIT 7"/>
    <property type="match status" value="1"/>
</dbReference>
<dbReference type="InterPro" id="IPR019008">
    <property type="entry name" value="Beta_sandwich_EMC7"/>
</dbReference>
<comment type="caution">
    <text evidence="10">The sequence shown here is derived from an EMBL/GenBank/DDBJ whole genome shotgun (WGS) entry which is preliminary data.</text>
</comment>
<gene>
    <name evidence="10" type="ORF">Sste5346_005812</name>
</gene>
<evidence type="ECO:0000313" key="11">
    <source>
        <dbReference type="Proteomes" id="UP001583186"/>
    </source>
</evidence>
<dbReference type="Proteomes" id="UP001583186">
    <property type="component" value="Unassembled WGS sequence"/>
</dbReference>
<name>A0ABR3Z324_9PEZI</name>
<evidence type="ECO:0000256" key="8">
    <source>
        <dbReference type="SAM" id="SignalP"/>
    </source>
</evidence>
<evidence type="ECO:0000313" key="10">
    <source>
        <dbReference type="EMBL" id="KAL1894577.1"/>
    </source>
</evidence>
<keyword evidence="4 7" id="KW-1133">Transmembrane helix</keyword>
<reference evidence="10 11" key="1">
    <citation type="journal article" date="2024" name="IMA Fungus">
        <title>IMA Genome - F19 : A genome assembly and annotation guide to empower mycologists, including annotated draft genome sequences of Ceratocystis pirilliformis, Diaporthe australafricana, Fusarium ophioides, Paecilomyces lecythidis, and Sporothrix stenoceras.</title>
        <authorList>
            <person name="Aylward J."/>
            <person name="Wilson A.M."/>
            <person name="Visagie C.M."/>
            <person name="Spraker J."/>
            <person name="Barnes I."/>
            <person name="Buitendag C."/>
            <person name="Ceriani C."/>
            <person name="Del Mar Angel L."/>
            <person name="du Plessis D."/>
            <person name="Fuchs T."/>
            <person name="Gasser K."/>
            <person name="Kramer D."/>
            <person name="Li W."/>
            <person name="Munsamy K."/>
            <person name="Piso A."/>
            <person name="Price J.L."/>
            <person name="Sonnekus B."/>
            <person name="Thomas C."/>
            <person name="van der Nest A."/>
            <person name="van Dijk A."/>
            <person name="van Heerden A."/>
            <person name="van Vuuren N."/>
            <person name="Yilmaz N."/>
            <person name="Duong T.A."/>
            <person name="van der Merwe N.A."/>
            <person name="Wingfield M.J."/>
            <person name="Wingfield B.D."/>
        </authorList>
    </citation>
    <scope>NUCLEOTIDE SEQUENCE [LARGE SCALE GENOMIC DNA]</scope>
    <source>
        <strain evidence="10 11">CMW 5346</strain>
    </source>
</reference>
<feature type="signal peptide" evidence="8">
    <location>
        <begin position="1"/>
        <end position="21"/>
    </location>
</feature>
<evidence type="ECO:0000256" key="6">
    <source>
        <dbReference type="SAM" id="MobiDB-lite"/>
    </source>
</evidence>
<accession>A0ABR3Z324</accession>
<evidence type="ECO:0000256" key="5">
    <source>
        <dbReference type="ARBA" id="ARBA00023136"/>
    </source>
</evidence>
<keyword evidence="11" id="KW-1185">Reference proteome</keyword>
<evidence type="ECO:0000259" key="9">
    <source>
        <dbReference type="Pfam" id="PF09430"/>
    </source>
</evidence>
<protein>
    <recommendedName>
        <fullName evidence="9">ER membrane protein complex subunit 7 beta-sandwich domain-containing protein</fullName>
    </recommendedName>
</protein>
<evidence type="ECO:0000256" key="4">
    <source>
        <dbReference type="ARBA" id="ARBA00022989"/>
    </source>
</evidence>
<evidence type="ECO:0000256" key="7">
    <source>
        <dbReference type="SAM" id="Phobius"/>
    </source>
</evidence>
<proteinExistence type="predicted"/>
<evidence type="ECO:0000256" key="1">
    <source>
        <dbReference type="ARBA" id="ARBA00004167"/>
    </source>
</evidence>
<sequence length="287" mass="30082">MRPFSSLSLLQLLLAATTATASSVVSPPPSTSITFQIGVPSRVQEQDKESAAVALLSSIPGWTRATLESGDGRQYVSAPITAGGKLVFSNVTAGSYLGEVHCATHVFSPLRVDVEEEGSTAVGAESDANLLVTRITETYRGNDWANQGEVAQRVLPVKVGGASAHSGVSLTSTGPTFLVAPLVLQTKSYYSDRSSFDVLSLLKNPMILMAIVALVMMVGMPYMMDQMDPEMRAEFEERQKSNPMSNILGGGGGGRQAAPGSNFDMAAYLAGSGKSDKKQGGGGVSRN</sequence>
<evidence type="ECO:0000256" key="2">
    <source>
        <dbReference type="ARBA" id="ARBA00022692"/>
    </source>
</evidence>
<feature type="region of interest" description="Disordered" evidence="6">
    <location>
        <begin position="236"/>
        <end position="259"/>
    </location>
</feature>